<dbReference type="InterPro" id="IPR003657">
    <property type="entry name" value="WRKY_dom"/>
</dbReference>
<evidence type="ECO:0000256" key="5">
    <source>
        <dbReference type="ARBA" id="ARBA00023015"/>
    </source>
</evidence>
<feature type="compositionally biased region" description="Polar residues" evidence="10">
    <location>
        <begin position="342"/>
        <end position="357"/>
    </location>
</feature>
<evidence type="ECO:0000313" key="12">
    <source>
        <dbReference type="EMBL" id="OMO62542.1"/>
    </source>
</evidence>
<dbReference type="FunFam" id="2.20.25.80:FF:000006">
    <property type="entry name" value="WRKY transcription factor"/>
    <property type="match status" value="1"/>
</dbReference>
<keyword evidence="3" id="KW-0677">Repeat</keyword>
<feature type="compositionally biased region" description="Basic and acidic residues" evidence="10">
    <location>
        <begin position="453"/>
        <end position="464"/>
    </location>
</feature>
<evidence type="ECO:0000256" key="3">
    <source>
        <dbReference type="ARBA" id="ARBA00022737"/>
    </source>
</evidence>
<proteinExistence type="inferred from homology"/>
<evidence type="ECO:0000256" key="6">
    <source>
        <dbReference type="ARBA" id="ARBA00023125"/>
    </source>
</evidence>
<dbReference type="GO" id="GO:0046872">
    <property type="term" value="F:metal ion binding"/>
    <property type="evidence" value="ECO:0007669"/>
    <property type="project" value="UniProtKB-KW"/>
</dbReference>
<evidence type="ECO:0000256" key="1">
    <source>
        <dbReference type="ARBA" id="ARBA00004123"/>
    </source>
</evidence>
<dbReference type="GO" id="GO:0003700">
    <property type="term" value="F:DNA-binding transcription factor activity"/>
    <property type="evidence" value="ECO:0007669"/>
    <property type="project" value="InterPro"/>
</dbReference>
<evidence type="ECO:0000256" key="2">
    <source>
        <dbReference type="ARBA" id="ARBA00022723"/>
    </source>
</evidence>
<dbReference type="InterPro" id="IPR044810">
    <property type="entry name" value="WRKY_plant"/>
</dbReference>
<feature type="domain" description="WRKY" evidence="11">
    <location>
        <begin position="95"/>
        <end position="159"/>
    </location>
</feature>
<feature type="domain" description="WRKY" evidence="11">
    <location>
        <begin position="270"/>
        <end position="335"/>
    </location>
</feature>
<dbReference type="Proteomes" id="UP000187203">
    <property type="component" value="Unassembled WGS sequence"/>
</dbReference>
<keyword evidence="5" id="KW-0805">Transcription regulation</keyword>
<dbReference type="SUPFAM" id="SSF118290">
    <property type="entry name" value="WRKY DNA-binding domain"/>
    <property type="match status" value="2"/>
</dbReference>
<dbReference type="PANTHER" id="PTHR31221:SF125">
    <property type="entry name" value="WRKY TRANSCRIPTION FACTOR 1"/>
    <property type="match status" value="1"/>
</dbReference>
<organism evidence="12 13">
    <name type="scientific">Corchorus olitorius</name>
    <dbReference type="NCBI Taxonomy" id="93759"/>
    <lineage>
        <taxon>Eukaryota</taxon>
        <taxon>Viridiplantae</taxon>
        <taxon>Streptophyta</taxon>
        <taxon>Embryophyta</taxon>
        <taxon>Tracheophyta</taxon>
        <taxon>Spermatophyta</taxon>
        <taxon>Magnoliopsida</taxon>
        <taxon>eudicotyledons</taxon>
        <taxon>Gunneridae</taxon>
        <taxon>Pentapetalae</taxon>
        <taxon>rosids</taxon>
        <taxon>malvids</taxon>
        <taxon>Malvales</taxon>
        <taxon>Malvaceae</taxon>
        <taxon>Grewioideae</taxon>
        <taxon>Apeibeae</taxon>
        <taxon>Corchorus</taxon>
    </lineage>
</organism>
<feature type="compositionally biased region" description="Polar residues" evidence="10">
    <location>
        <begin position="385"/>
        <end position="403"/>
    </location>
</feature>
<feature type="region of interest" description="Disordered" evidence="10">
    <location>
        <begin position="1"/>
        <end position="100"/>
    </location>
</feature>
<sequence length="528" mass="57649">MVSSGECVTDEVSTDKLQRQDAASALQQISDSKTDLPQSDQRGTTSIKAEEPSLTCSGVQTSKSVQGGMISDKTSLTPDRTPPSLPAKEGSTPMVREKASEDGYHWRKYGQKLVKGNEFVRSYYKCTYQNCKVKKQLEYAHDGKMVDTVYFGHHDHPKPLNLPLAVGVVVSVVEEKPDNGSPLVVKDNSLDAYIQMPHQIEPRNDLQPLADASSNGVKGATSKSSRTQNVACSDDDPHMSKRRKKEHSNADGTPGEKPTTESRMVVKTLSEVDIVNDGYRWRKYGQKLVKGNPNPRSYYRCSHSGCPVKKHVERASHDVNLVITTYEGRHDHDMPPTRTVTHNTTGINVHSSSSNDESGTKVEESKTACHDMGVHSSCGPENKSSEQLNVQSTIKSEVSSTARSDVINIPLSGPEIGSNEQWNTTKSEVSSTAHSDVVNIPLSGPESGSNEQRSGKFDPGKESDAVGCDMIVQGESGSQTTSNEQLGVKLETKSDNDTVCIDKMVHITPKSECKFDEWGMPSPEPIQS</sequence>
<comment type="caution">
    <text evidence="12">The sequence shown here is derived from an EMBL/GenBank/DDBJ whole genome shotgun (WGS) entry which is preliminary data.</text>
</comment>
<feature type="region of interest" description="Disordered" evidence="10">
    <location>
        <begin position="202"/>
        <end position="265"/>
    </location>
</feature>
<dbReference type="EMBL" id="AWUE01021373">
    <property type="protein sequence ID" value="OMO62542.1"/>
    <property type="molecule type" value="Genomic_DNA"/>
</dbReference>
<keyword evidence="8" id="KW-0539">Nucleus</keyword>
<feature type="compositionally biased region" description="Basic and acidic residues" evidence="10">
    <location>
        <begin position="358"/>
        <end position="373"/>
    </location>
</feature>
<keyword evidence="6 12" id="KW-0238">DNA-binding</keyword>
<gene>
    <name evidence="12" type="ORF">COLO4_33025</name>
</gene>
<dbReference type="Gene3D" id="2.20.25.80">
    <property type="entry name" value="WRKY domain"/>
    <property type="match status" value="2"/>
</dbReference>
<feature type="compositionally biased region" description="Polar residues" evidence="10">
    <location>
        <begin position="54"/>
        <end position="65"/>
    </location>
</feature>
<keyword evidence="13" id="KW-1185">Reference proteome</keyword>
<evidence type="ECO:0000256" key="8">
    <source>
        <dbReference type="ARBA" id="ARBA00023242"/>
    </source>
</evidence>
<keyword evidence="4" id="KW-0862">Zinc</keyword>
<dbReference type="OrthoDB" id="1918969at2759"/>
<evidence type="ECO:0000256" key="9">
    <source>
        <dbReference type="ARBA" id="ARBA00061157"/>
    </source>
</evidence>
<evidence type="ECO:0000313" key="13">
    <source>
        <dbReference type="Proteomes" id="UP000187203"/>
    </source>
</evidence>
<comment type="subcellular location">
    <subcellularLocation>
        <location evidence="1">Nucleus</location>
    </subcellularLocation>
</comment>
<evidence type="ECO:0000256" key="4">
    <source>
        <dbReference type="ARBA" id="ARBA00022833"/>
    </source>
</evidence>
<evidence type="ECO:0000259" key="11">
    <source>
        <dbReference type="PROSITE" id="PS50811"/>
    </source>
</evidence>
<dbReference type="AlphaFoldDB" id="A0A1R3GWS3"/>
<dbReference type="FunFam" id="2.20.25.80:FF:000003">
    <property type="entry name" value="WRKY transcription factor 57"/>
    <property type="match status" value="1"/>
</dbReference>
<feature type="compositionally biased region" description="Polar residues" evidence="10">
    <location>
        <begin position="25"/>
        <end position="47"/>
    </location>
</feature>
<dbReference type="InterPro" id="IPR036576">
    <property type="entry name" value="WRKY_dom_sf"/>
</dbReference>
<evidence type="ECO:0000256" key="7">
    <source>
        <dbReference type="ARBA" id="ARBA00023163"/>
    </source>
</evidence>
<dbReference type="SMART" id="SM00774">
    <property type="entry name" value="WRKY"/>
    <property type="match status" value="2"/>
</dbReference>
<accession>A0A1R3GWS3</accession>
<keyword evidence="2" id="KW-0479">Metal-binding</keyword>
<name>A0A1R3GWS3_9ROSI</name>
<feature type="compositionally biased region" description="Polar residues" evidence="10">
    <location>
        <begin position="212"/>
        <end position="231"/>
    </location>
</feature>
<dbReference type="STRING" id="93759.A0A1R3GWS3"/>
<dbReference type="PANTHER" id="PTHR31221">
    <property type="entry name" value="WRKY TRANSCRIPTION FACTOR PROTEIN 1-RELATED"/>
    <property type="match status" value="1"/>
</dbReference>
<protein>
    <submittedName>
        <fullName evidence="12">DNA-binding WRKY</fullName>
    </submittedName>
</protein>
<dbReference type="GO" id="GO:0043565">
    <property type="term" value="F:sequence-specific DNA binding"/>
    <property type="evidence" value="ECO:0007669"/>
    <property type="project" value="InterPro"/>
</dbReference>
<feature type="region of interest" description="Disordered" evidence="10">
    <location>
        <begin position="342"/>
        <end position="494"/>
    </location>
</feature>
<keyword evidence="7" id="KW-0804">Transcription</keyword>
<reference evidence="13" key="1">
    <citation type="submission" date="2013-09" db="EMBL/GenBank/DDBJ databases">
        <title>Corchorus olitorius genome sequencing.</title>
        <authorList>
            <person name="Alam M."/>
            <person name="Haque M.S."/>
            <person name="Islam M.S."/>
            <person name="Emdad E.M."/>
            <person name="Islam M.M."/>
            <person name="Ahmed B."/>
            <person name="Halim A."/>
            <person name="Hossen Q.M.M."/>
            <person name="Hossain M.Z."/>
            <person name="Ahmed R."/>
            <person name="Khan M.M."/>
            <person name="Islam R."/>
            <person name="Rashid M.M."/>
            <person name="Khan S.A."/>
            <person name="Rahman M.S."/>
            <person name="Alam M."/>
            <person name="Yahiya A.S."/>
            <person name="Khan M.S."/>
            <person name="Azam M.S."/>
            <person name="Haque T."/>
            <person name="Lashkar M.Z.H."/>
            <person name="Akhand A.I."/>
            <person name="Morshed G."/>
            <person name="Roy S."/>
            <person name="Uddin K.S."/>
            <person name="Rabeya T."/>
            <person name="Hossain A.S."/>
            <person name="Chowdhury A."/>
            <person name="Snigdha A.R."/>
            <person name="Mortoza M.S."/>
            <person name="Matin S.A."/>
            <person name="Hoque S.M.E."/>
            <person name="Islam M.K."/>
            <person name="Roy D.K."/>
            <person name="Haider R."/>
            <person name="Moosa M.M."/>
            <person name="Elias S.M."/>
            <person name="Hasan A.M."/>
            <person name="Jahan S."/>
            <person name="Shafiuddin M."/>
            <person name="Mahmood N."/>
            <person name="Shommy N.S."/>
        </authorList>
    </citation>
    <scope>NUCLEOTIDE SEQUENCE [LARGE SCALE GENOMIC DNA]</scope>
    <source>
        <strain evidence="13">cv. O-4</strain>
    </source>
</reference>
<feature type="compositionally biased region" description="Polar residues" evidence="10">
    <location>
        <begin position="418"/>
        <end position="434"/>
    </location>
</feature>
<dbReference type="PROSITE" id="PS50811">
    <property type="entry name" value="WRKY"/>
    <property type="match status" value="2"/>
</dbReference>
<feature type="compositionally biased region" description="Polar residues" evidence="10">
    <location>
        <begin position="475"/>
        <end position="485"/>
    </location>
</feature>
<dbReference type="GO" id="GO:0005634">
    <property type="term" value="C:nucleus"/>
    <property type="evidence" value="ECO:0007669"/>
    <property type="project" value="UniProtKB-SubCell"/>
</dbReference>
<evidence type="ECO:0000256" key="10">
    <source>
        <dbReference type="SAM" id="MobiDB-lite"/>
    </source>
</evidence>
<dbReference type="Pfam" id="PF03106">
    <property type="entry name" value="WRKY"/>
    <property type="match status" value="2"/>
</dbReference>
<comment type="similarity">
    <text evidence="9">Belongs to the WRKY group I family.</text>
</comment>